<dbReference type="Gene3D" id="3.30.60.90">
    <property type="match status" value="1"/>
</dbReference>
<feature type="compositionally biased region" description="Polar residues" evidence="9">
    <location>
        <begin position="414"/>
        <end position="431"/>
    </location>
</feature>
<evidence type="ECO:0000256" key="5">
    <source>
        <dbReference type="ARBA" id="ARBA00022723"/>
    </source>
</evidence>
<name>A0A7I4YF18_HAECO</name>
<dbReference type="PANTHER" id="PTHR12268">
    <property type="entry name" value="E3 UBIQUITIN-PROTEIN LIGASE KCMF1"/>
    <property type="match status" value="1"/>
</dbReference>
<feature type="compositionally biased region" description="Basic and acidic residues" evidence="9">
    <location>
        <begin position="484"/>
        <end position="494"/>
    </location>
</feature>
<evidence type="ECO:0000256" key="8">
    <source>
        <dbReference type="PROSITE-ProRule" id="PRU00228"/>
    </source>
</evidence>
<feature type="region of interest" description="Disordered" evidence="9">
    <location>
        <begin position="281"/>
        <end position="304"/>
    </location>
</feature>
<dbReference type="OrthoDB" id="7873042at2759"/>
<feature type="compositionally biased region" description="Polar residues" evidence="9">
    <location>
        <begin position="281"/>
        <end position="301"/>
    </location>
</feature>
<dbReference type="GO" id="GO:0045202">
    <property type="term" value="C:synapse"/>
    <property type="evidence" value="ECO:0007669"/>
    <property type="project" value="GOC"/>
</dbReference>
<dbReference type="EC" id="2.3.2.27" evidence="3"/>
<protein>
    <recommendedName>
        <fullName evidence="3">RING-type E3 ubiquitin transferase</fullName>
        <ecNumber evidence="3">2.3.2.27</ecNumber>
    </recommendedName>
</protein>
<evidence type="ECO:0000256" key="1">
    <source>
        <dbReference type="ARBA" id="ARBA00000900"/>
    </source>
</evidence>
<dbReference type="GO" id="GO:0005886">
    <property type="term" value="C:plasma membrane"/>
    <property type="evidence" value="ECO:0007669"/>
    <property type="project" value="TreeGrafter"/>
</dbReference>
<dbReference type="Pfam" id="PF00569">
    <property type="entry name" value="ZZ"/>
    <property type="match status" value="1"/>
</dbReference>
<dbReference type="InterPro" id="IPR008598">
    <property type="entry name" value="Di19_Zn-bd"/>
</dbReference>
<feature type="region of interest" description="Disordered" evidence="9">
    <location>
        <begin position="319"/>
        <end position="437"/>
    </location>
</feature>
<comment type="catalytic activity">
    <reaction evidence="1">
        <text>S-ubiquitinyl-[E2 ubiquitin-conjugating enzyme]-L-cysteine + [acceptor protein]-L-lysine = [E2 ubiquitin-conjugating enzyme]-L-cysteine + N(6)-ubiquitinyl-[acceptor protein]-L-lysine.</text>
        <dbReference type="EC" id="2.3.2.27"/>
    </reaction>
</comment>
<sequence>MSLPPSYHEGVSCDGCLSGNFSGNRYKCLRCYDFDLCQACYLSNRFRPEGNDTTLTHSEDHPVQMIMTQRDFDAVYEGDNSKNYDACRIASFTCPYCGSNGFSLRSFASHILSIHAEPPVPRINVICPMCIACPEFDANREIDNLKTHWTAFHANLEAATYRAEPTRTLATTRRPMLARRTARQPAGVGANFGGTNAQPPNAGSTAGGAALGLPPWSADIADVDEMFRMVNLTRHIPTLPHMPIAAEMQRISNQLFQPVANGASFLPALNSLRNVVARNSEYAQPRNSSSARQTPAATASPNAPVPQIVRPLRVIPIYPPSDSQVASPDELEPFEELTEDDSSDAGAFVDEVDVTQDDDDEEHRSEANVVTNNDTAKSRPSGGGRSTTETQADSDSEFEFAPSACDDSEDSPEPGQSETGETISRMESGNPSPFDRHLSKKDVWKALRSSLTSEELETFNNALRREPSRDVDEIEDSPAAGMSGRERERAKTEEGQESQSWLSLIYDVPPLSTFLMGSYWNDKRFLRQRKLHREMSMTSGTESVLEKADIALAMIRDIGAVAPKGRQYSSPDCSLRRTLAHFDLPNMPCCEGESSTCPESGNAEQNRQDALLVASRRLESESELVDVNSGGDAASTDSSNQMQDGASALPATSSQPSDGESSEDDDVSEQSGRPDEVEFLANDAEPRS</sequence>
<dbReference type="InterPro" id="IPR050774">
    <property type="entry name" value="KCMF1/Dystrophin"/>
</dbReference>
<dbReference type="PANTHER" id="PTHR12268:SF13">
    <property type="entry name" value="E3 UBIQUITIN-PROTEIN LIGASE KCMF1"/>
    <property type="match status" value="1"/>
</dbReference>
<dbReference type="PROSITE" id="PS01357">
    <property type="entry name" value="ZF_ZZ_1"/>
    <property type="match status" value="1"/>
</dbReference>
<feature type="compositionally biased region" description="Acidic residues" evidence="9">
    <location>
        <begin position="350"/>
        <end position="361"/>
    </location>
</feature>
<feature type="compositionally biased region" description="Polar residues" evidence="9">
    <location>
        <begin position="635"/>
        <end position="644"/>
    </location>
</feature>
<dbReference type="GO" id="GO:0099536">
    <property type="term" value="P:synaptic signaling"/>
    <property type="evidence" value="ECO:0007669"/>
    <property type="project" value="TreeGrafter"/>
</dbReference>
<dbReference type="GO" id="GO:0061630">
    <property type="term" value="F:ubiquitin protein ligase activity"/>
    <property type="evidence" value="ECO:0007669"/>
    <property type="project" value="UniProtKB-EC"/>
</dbReference>
<evidence type="ECO:0000256" key="2">
    <source>
        <dbReference type="ARBA" id="ARBA00010938"/>
    </source>
</evidence>
<dbReference type="GO" id="GO:0010646">
    <property type="term" value="P:regulation of cell communication"/>
    <property type="evidence" value="ECO:0007669"/>
    <property type="project" value="UniProtKB-ARBA"/>
</dbReference>
<dbReference type="InterPro" id="IPR000433">
    <property type="entry name" value="Znf_ZZ"/>
</dbReference>
<evidence type="ECO:0000256" key="9">
    <source>
        <dbReference type="SAM" id="MobiDB-lite"/>
    </source>
</evidence>
<evidence type="ECO:0000259" key="10">
    <source>
        <dbReference type="PROSITE" id="PS50135"/>
    </source>
</evidence>
<keyword evidence="6 8" id="KW-0863">Zinc-finger</keyword>
<keyword evidence="5" id="KW-0479">Metal-binding</keyword>
<evidence type="ECO:0000256" key="3">
    <source>
        <dbReference type="ARBA" id="ARBA00012483"/>
    </source>
</evidence>
<evidence type="ECO:0000256" key="6">
    <source>
        <dbReference type="ARBA" id="ARBA00022771"/>
    </source>
</evidence>
<dbReference type="AlphaFoldDB" id="A0A7I4YF18"/>
<dbReference type="SUPFAM" id="SSF57850">
    <property type="entry name" value="RING/U-box"/>
    <property type="match status" value="1"/>
</dbReference>
<dbReference type="CDD" id="cd02338">
    <property type="entry name" value="ZZ_PCMF_like"/>
    <property type="match status" value="1"/>
</dbReference>
<evidence type="ECO:0000313" key="11">
    <source>
        <dbReference type="Proteomes" id="UP000025227"/>
    </source>
</evidence>
<accession>A0A7I4YF18</accession>
<reference evidence="12" key="1">
    <citation type="submission" date="2020-12" db="UniProtKB">
        <authorList>
            <consortium name="WormBaseParasite"/>
        </authorList>
    </citation>
    <scope>IDENTIFICATION</scope>
    <source>
        <strain evidence="12">MHco3</strain>
    </source>
</reference>
<dbReference type="WBParaSite" id="HCON_00083160-00001">
    <property type="protein sequence ID" value="HCON_00083160-00001"/>
    <property type="gene ID" value="HCON_00083160"/>
</dbReference>
<proteinExistence type="inferred from homology"/>
<dbReference type="Proteomes" id="UP000025227">
    <property type="component" value="Unplaced"/>
</dbReference>
<keyword evidence="11" id="KW-1185">Reference proteome</keyword>
<dbReference type="SMART" id="SM00291">
    <property type="entry name" value="ZnF_ZZ"/>
    <property type="match status" value="1"/>
</dbReference>
<comment type="similarity">
    <text evidence="2">Belongs to the KCMF1 family.</text>
</comment>
<dbReference type="GO" id="GO:0023051">
    <property type="term" value="P:regulation of signaling"/>
    <property type="evidence" value="ECO:0007669"/>
    <property type="project" value="UniProtKB-ARBA"/>
</dbReference>
<evidence type="ECO:0000313" key="12">
    <source>
        <dbReference type="WBParaSite" id="HCON_00083160-00001"/>
    </source>
</evidence>
<dbReference type="InterPro" id="IPR043145">
    <property type="entry name" value="Znf_ZZ_sf"/>
</dbReference>
<organism evidence="11 12">
    <name type="scientific">Haemonchus contortus</name>
    <name type="common">Barber pole worm</name>
    <dbReference type="NCBI Taxonomy" id="6289"/>
    <lineage>
        <taxon>Eukaryota</taxon>
        <taxon>Metazoa</taxon>
        <taxon>Ecdysozoa</taxon>
        <taxon>Nematoda</taxon>
        <taxon>Chromadorea</taxon>
        <taxon>Rhabditida</taxon>
        <taxon>Rhabditina</taxon>
        <taxon>Rhabditomorpha</taxon>
        <taxon>Strongyloidea</taxon>
        <taxon>Trichostrongylidae</taxon>
        <taxon>Haemonchus</taxon>
    </lineage>
</organism>
<feature type="domain" description="ZZ-type" evidence="10">
    <location>
        <begin position="8"/>
        <end position="71"/>
    </location>
</feature>
<keyword evidence="4" id="KW-0808">Transferase</keyword>
<keyword evidence="7" id="KW-0862">Zinc</keyword>
<dbReference type="GO" id="GO:0008270">
    <property type="term" value="F:zinc ion binding"/>
    <property type="evidence" value="ECO:0007669"/>
    <property type="project" value="UniProtKB-KW"/>
</dbReference>
<evidence type="ECO:0000256" key="7">
    <source>
        <dbReference type="ARBA" id="ARBA00022833"/>
    </source>
</evidence>
<dbReference type="PROSITE" id="PS50135">
    <property type="entry name" value="ZF_ZZ_2"/>
    <property type="match status" value="1"/>
</dbReference>
<feature type="compositionally biased region" description="Acidic residues" evidence="9">
    <location>
        <begin position="329"/>
        <end position="343"/>
    </location>
</feature>
<evidence type="ECO:0000256" key="4">
    <source>
        <dbReference type="ARBA" id="ARBA00022679"/>
    </source>
</evidence>
<feature type="region of interest" description="Disordered" evidence="9">
    <location>
        <begin position="459"/>
        <end position="498"/>
    </location>
</feature>
<feature type="region of interest" description="Disordered" evidence="9">
    <location>
        <begin position="621"/>
        <end position="688"/>
    </location>
</feature>
<dbReference type="Pfam" id="PF05605">
    <property type="entry name" value="zf-Di19"/>
    <property type="match status" value="1"/>
</dbReference>
<dbReference type="OMA" id="NAQRMMA"/>